<evidence type="ECO:0000256" key="6">
    <source>
        <dbReference type="ARBA" id="ARBA00022723"/>
    </source>
</evidence>
<accession>A0A2A9E493</accession>
<dbReference type="PRINTS" id="PR00410">
    <property type="entry name" value="PHEHYDRXLASE"/>
</dbReference>
<evidence type="ECO:0000256" key="12">
    <source>
        <dbReference type="ARBA" id="ARBA00023136"/>
    </source>
</evidence>
<dbReference type="GO" id="GO:0050660">
    <property type="term" value="F:flavin adenine dinucleotide binding"/>
    <property type="evidence" value="ECO:0007669"/>
    <property type="project" value="TreeGrafter"/>
</dbReference>
<dbReference type="AlphaFoldDB" id="A0A2A9E493"/>
<gene>
    <name evidence="16" type="ORF">ATL42_0851</name>
</gene>
<dbReference type="GO" id="GO:0016491">
    <property type="term" value="F:oxidoreductase activity"/>
    <property type="evidence" value="ECO:0007669"/>
    <property type="project" value="UniProtKB-KW"/>
</dbReference>
<comment type="subcellular location">
    <subcellularLocation>
        <location evidence="2">Membrane</location>
        <topology evidence="2">Multi-pass membrane protein</topology>
    </subcellularLocation>
</comment>
<dbReference type="InterPro" id="IPR017927">
    <property type="entry name" value="FAD-bd_FR_type"/>
</dbReference>
<evidence type="ECO:0000256" key="13">
    <source>
        <dbReference type="SAM" id="MobiDB-lite"/>
    </source>
</evidence>
<keyword evidence="12 14" id="KW-0472">Membrane</keyword>
<feature type="transmembrane region" description="Helical" evidence="14">
    <location>
        <begin position="162"/>
        <end position="183"/>
    </location>
</feature>
<dbReference type="Gene3D" id="3.40.50.80">
    <property type="entry name" value="Nucleotide-binding domain of ferredoxin-NADP reductase (FNR) module"/>
    <property type="match status" value="1"/>
</dbReference>
<dbReference type="Gene3D" id="2.40.30.10">
    <property type="entry name" value="Translation factors"/>
    <property type="match status" value="1"/>
</dbReference>
<dbReference type="InterPro" id="IPR017938">
    <property type="entry name" value="Riboflavin_synthase-like_b-brl"/>
</dbReference>
<dbReference type="GO" id="GO:0051537">
    <property type="term" value="F:2 iron, 2 sulfur cluster binding"/>
    <property type="evidence" value="ECO:0007669"/>
    <property type="project" value="UniProtKB-KW"/>
</dbReference>
<dbReference type="InterPro" id="IPR039261">
    <property type="entry name" value="FNR_nucleotide-bd"/>
</dbReference>
<keyword evidence="8 14" id="KW-1133">Transmembrane helix</keyword>
<dbReference type="EMBL" id="PDJG01000001">
    <property type="protein sequence ID" value="PFG32999.1"/>
    <property type="molecule type" value="Genomic_DNA"/>
</dbReference>
<feature type="transmembrane region" description="Helical" evidence="14">
    <location>
        <begin position="266"/>
        <end position="290"/>
    </location>
</feature>
<evidence type="ECO:0000256" key="11">
    <source>
        <dbReference type="ARBA" id="ARBA00023014"/>
    </source>
</evidence>
<evidence type="ECO:0000313" key="17">
    <source>
        <dbReference type="Proteomes" id="UP000225548"/>
    </source>
</evidence>
<dbReference type="GO" id="GO:0046872">
    <property type="term" value="F:metal ion binding"/>
    <property type="evidence" value="ECO:0007669"/>
    <property type="project" value="UniProtKB-KW"/>
</dbReference>
<comment type="caution">
    <text evidence="16">The sequence shown here is derived from an EMBL/GenBank/DDBJ whole genome shotgun (WGS) entry which is preliminary data.</text>
</comment>
<evidence type="ECO:0000256" key="8">
    <source>
        <dbReference type="ARBA" id="ARBA00022989"/>
    </source>
</evidence>
<dbReference type="InterPro" id="IPR050415">
    <property type="entry name" value="MRET"/>
</dbReference>
<feature type="transmembrane region" description="Helical" evidence="14">
    <location>
        <begin position="85"/>
        <end position="104"/>
    </location>
</feature>
<dbReference type="PANTHER" id="PTHR47354:SF8">
    <property type="entry name" value="1,2-PHENYLACETYL-COA EPOXIDASE, SUBUNIT E"/>
    <property type="match status" value="1"/>
</dbReference>
<dbReference type="Pfam" id="PF01794">
    <property type="entry name" value="Ferric_reduct"/>
    <property type="match status" value="1"/>
</dbReference>
<evidence type="ECO:0000256" key="1">
    <source>
        <dbReference type="ARBA" id="ARBA00001974"/>
    </source>
</evidence>
<evidence type="ECO:0000256" key="3">
    <source>
        <dbReference type="ARBA" id="ARBA00022630"/>
    </source>
</evidence>
<dbReference type="InterPro" id="IPR013130">
    <property type="entry name" value="Fe3_Rdtase_TM_dom"/>
</dbReference>
<keyword evidence="11" id="KW-0411">Iron-sulfur</keyword>
<feature type="transmembrane region" description="Helical" evidence="14">
    <location>
        <begin position="233"/>
        <end position="254"/>
    </location>
</feature>
<evidence type="ECO:0000256" key="4">
    <source>
        <dbReference type="ARBA" id="ARBA00022692"/>
    </source>
</evidence>
<protein>
    <submittedName>
        <fullName evidence="16">Putative ferric reductase</fullName>
    </submittedName>
</protein>
<dbReference type="SUPFAM" id="SSF63380">
    <property type="entry name" value="Riboflavin synthase domain-like"/>
    <property type="match status" value="1"/>
</dbReference>
<dbReference type="GO" id="GO:0016020">
    <property type="term" value="C:membrane"/>
    <property type="evidence" value="ECO:0007669"/>
    <property type="project" value="UniProtKB-SubCell"/>
</dbReference>
<evidence type="ECO:0000256" key="2">
    <source>
        <dbReference type="ARBA" id="ARBA00004141"/>
    </source>
</evidence>
<keyword evidence="3" id="KW-0285">Flavoprotein</keyword>
<evidence type="ECO:0000256" key="7">
    <source>
        <dbReference type="ARBA" id="ARBA00022827"/>
    </source>
</evidence>
<feature type="transmembrane region" description="Helical" evidence="14">
    <location>
        <begin position="203"/>
        <end position="221"/>
    </location>
</feature>
<feature type="domain" description="FAD-binding FR-type" evidence="15">
    <location>
        <begin position="291"/>
        <end position="391"/>
    </location>
</feature>
<evidence type="ECO:0000256" key="5">
    <source>
        <dbReference type="ARBA" id="ARBA00022714"/>
    </source>
</evidence>
<name>A0A2A9E493_9MICO</name>
<proteinExistence type="predicted"/>
<feature type="transmembrane region" description="Helical" evidence="14">
    <location>
        <begin position="124"/>
        <end position="141"/>
    </location>
</feature>
<dbReference type="PANTHER" id="PTHR47354">
    <property type="entry name" value="NADH OXIDOREDUCTASE HCR"/>
    <property type="match status" value="1"/>
</dbReference>
<sequence>MILVYSRDTMVRQQGEAVRSVRLGGIDARHRRTADFENSLRIARHPRSMTLVTERHQEQSPVPRAVPPAPRAVRSKHRQRSYGRAAVHALIIGGAVAVLVFWWAGTPSSIGATPGGTLTSVGELAGLLASYLVCLQLLLIGRVPWFERAVGMDRLVGWHRSLGTTVVLLVVTHVVLMIVGGAMLDQLALWPEVLSILATQPDMVTALVGTAIFLVVGMSSARLAREHLSYEIWFVLHLSVYVGIFLTFGHQIAAGSHFVGSTLARAVWIALYVATASALVTWRVVVPLLAHRQMMLRVEHVVPEGAGMVSVWLRGAGLERLSAQGGQFVLVRFLTPGHLWTAHPYSLSTVPTSDLLRLTVAALGDHSSATARIKPGTRVLVEGPFGRFTAERSTSSGALLVAGGAGIGPIRSLAEDLLRQGRDVVVVHRAHSSDGLALGRELVGVAGLRYLPLPGRRADLGYDPLAPRSLVRLVPDVAERDVFVCGPEGLVAAVVSSARTLGVPRSAVHHEELSLS</sequence>
<dbReference type="PROSITE" id="PS51384">
    <property type="entry name" value="FAD_FR"/>
    <property type="match status" value="1"/>
</dbReference>
<comment type="cofactor">
    <cofactor evidence="1">
        <name>FAD</name>
        <dbReference type="ChEBI" id="CHEBI:57692"/>
    </cofactor>
</comment>
<evidence type="ECO:0000259" key="15">
    <source>
        <dbReference type="PROSITE" id="PS51384"/>
    </source>
</evidence>
<dbReference type="SUPFAM" id="SSF52343">
    <property type="entry name" value="Ferredoxin reductase-like, C-terminal NADP-linked domain"/>
    <property type="match status" value="1"/>
</dbReference>
<keyword evidence="7" id="KW-0274">FAD</keyword>
<keyword evidence="6" id="KW-0479">Metal-binding</keyword>
<reference evidence="16 17" key="1">
    <citation type="submission" date="2017-10" db="EMBL/GenBank/DDBJ databases">
        <title>Sequencing the genomes of 1000 actinobacteria strains.</title>
        <authorList>
            <person name="Klenk H.-P."/>
        </authorList>
    </citation>
    <scope>NUCLEOTIDE SEQUENCE [LARGE SCALE GENOMIC DNA]</scope>
    <source>
        <strain evidence="16 17">DSM 18966</strain>
    </source>
</reference>
<keyword evidence="4 14" id="KW-0812">Transmembrane</keyword>
<keyword evidence="10" id="KW-0408">Iron</keyword>
<keyword evidence="17" id="KW-1185">Reference proteome</keyword>
<evidence type="ECO:0000256" key="10">
    <source>
        <dbReference type="ARBA" id="ARBA00023004"/>
    </source>
</evidence>
<evidence type="ECO:0000256" key="9">
    <source>
        <dbReference type="ARBA" id="ARBA00023002"/>
    </source>
</evidence>
<keyword evidence="9" id="KW-0560">Oxidoreductase</keyword>
<organism evidence="16 17">
    <name type="scientific">Sanguibacter antarcticus</name>
    <dbReference type="NCBI Taxonomy" id="372484"/>
    <lineage>
        <taxon>Bacteria</taxon>
        <taxon>Bacillati</taxon>
        <taxon>Actinomycetota</taxon>
        <taxon>Actinomycetes</taxon>
        <taxon>Micrococcales</taxon>
        <taxon>Sanguibacteraceae</taxon>
        <taxon>Sanguibacter</taxon>
    </lineage>
</organism>
<feature type="region of interest" description="Disordered" evidence="13">
    <location>
        <begin position="52"/>
        <end position="74"/>
    </location>
</feature>
<keyword evidence="5" id="KW-0001">2Fe-2S</keyword>
<dbReference type="Proteomes" id="UP000225548">
    <property type="component" value="Unassembled WGS sequence"/>
</dbReference>
<evidence type="ECO:0000256" key="14">
    <source>
        <dbReference type="SAM" id="Phobius"/>
    </source>
</evidence>
<evidence type="ECO:0000313" key="16">
    <source>
        <dbReference type="EMBL" id="PFG32999.1"/>
    </source>
</evidence>